<keyword evidence="1" id="KW-0812">Transmembrane</keyword>
<feature type="transmembrane region" description="Helical" evidence="1">
    <location>
        <begin position="14"/>
        <end position="31"/>
    </location>
</feature>
<evidence type="ECO:0000313" key="3">
    <source>
        <dbReference type="Proteomes" id="UP000179106"/>
    </source>
</evidence>
<evidence type="ECO:0000313" key="2">
    <source>
        <dbReference type="EMBL" id="OGZ52430.1"/>
    </source>
</evidence>
<reference evidence="2 3" key="1">
    <citation type="journal article" date="2016" name="Nat. Commun.">
        <title>Thousands of microbial genomes shed light on interconnected biogeochemical processes in an aquifer system.</title>
        <authorList>
            <person name="Anantharaman K."/>
            <person name="Brown C.T."/>
            <person name="Hug L.A."/>
            <person name="Sharon I."/>
            <person name="Castelle C.J."/>
            <person name="Probst A.J."/>
            <person name="Thomas B.C."/>
            <person name="Singh A."/>
            <person name="Wilkins M.J."/>
            <person name="Karaoz U."/>
            <person name="Brodie E.L."/>
            <person name="Williams K.H."/>
            <person name="Hubbard S.S."/>
            <person name="Banfield J.F."/>
        </authorList>
    </citation>
    <scope>NUCLEOTIDE SEQUENCE [LARGE SCALE GENOMIC DNA]</scope>
</reference>
<gene>
    <name evidence="2" type="ORF">A3B25_01930</name>
</gene>
<evidence type="ECO:0000256" key="1">
    <source>
        <dbReference type="SAM" id="Phobius"/>
    </source>
</evidence>
<dbReference type="EMBL" id="MHNW01000047">
    <property type="protein sequence ID" value="OGZ52430.1"/>
    <property type="molecule type" value="Genomic_DNA"/>
</dbReference>
<dbReference type="AlphaFoldDB" id="A0A1G2GQM1"/>
<comment type="caution">
    <text evidence="2">The sequence shown here is derived from an EMBL/GenBank/DDBJ whole genome shotgun (WGS) entry which is preliminary data.</text>
</comment>
<proteinExistence type="predicted"/>
<dbReference type="Proteomes" id="UP000179106">
    <property type="component" value="Unassembled WGS sequence"/>
</dbReference>
<name>A0A1G2GQM1_9BACT</name>
<sequence length="172" mass="17835">MDQINQGKATSKKGLYIVVGIVVVLLAGYFLRGGSPGVVGGVTIDQNLDGSATYSNSEGTVTVGGNKLPENWPSDAPTYPNATIQYSGSSDPQTGEKGSAVVFTTSDNAQKVADFYKRELSSKGWAIDQTAMMGASTVLTATKDTRTLGAYITDTGNGQVSVTISIGIPDSQ</sequence>
<accession>A0A1G2GQM1</accession>
<keyword evidence="1" id="KW-1133">Transmembrane helix</keyword>
<keyword evidence="1" id="KW-0472">Membrane</keyword>
<protein>
    <submittedName>
        <fullName evidence="2">Uncharacterized protein</fullName>
    </submittedName>
</protein>
<organism evidence="2 3">
    <name type="scientific">Candidatus Ryanbacteria bacterium RIFCSPLOWO2_01_FULL_48_26</name>
    <dbReference type="NCBI Taxonomy" id="1802126"/>
    <lineage>
        <taxon>Bacteria</taxon>
        <taxon>Candidatus Ryaniibacteriota</taxon>
    </lineage>
</organism>